<proteinExistence type="predicted"/>
<evidence type="ECO:0000313" key="2">
    <source>
        <dbReference type="EMBL" id="MBA2870041.1"/>
    </source>
</evidence>
<organism evidence="2 3">
    <name type="scientific">[Anoxybacillus] calidus</name>
    <dbReference type="NCBI Taxonomy" id="575178"/>
    <lineage>
        <taxon>Bacteria</taxon>
        <taxon>Bacillati</taxon>
        <taxon>Bacillota</taxon>
        <taxon>Bacilli</taxon>
        <taxon>Bacillales</taxon>
        <taxon>Anoxybacillaceae</taxon>
        <taxon>Paranoxybacillus</taxon>
    </lineage>
</organism>
<accession>A0A7W0BV83</accession>
<name>A0A7W0BV83_9BACL</name>
<dbReference type="RefSeq" id="WP_181535528.1">
    <property type="nucleotide sequence ID" value="NZ_JACDUU010000001.1"/>
</dbReference>
<dbReference type="SMART" id="SM00849">
    <property type="entry name" value="Lactamase_B"/>
    <property type="match status" value="1"/>
</dbReference>
<keyword evidence="2" id="KW-0378">Hydrolase</keyword>
<evidence type="ECO:0000313" key="3">
    <source>
        <dbReference type="Proteomes" id="UP000580891"/>
    </source>
</evidence>
<dbReference type="Gene3D" id="3.60.15.10">
    <property type="entry name" value="Ribonuclease Z/Hydroxyacylglutathione hydrolase-like"/>
    <property type="match status" value="1"/>
</dbReference>
<dbReference type="InterPro" id="IPR050662">
    <property type="entry name" value="Sec-metab_biosynth-thioest"/>
</dbReference>
<keyword evidence="3" id="KW-1185">Reference proteome</keyword>
<feature type="domain" description="Metallo-beta-lactamase" evidence="1">
    <location>
        <begin position="19"/>
        <end position="232"/>
    </location>
</feature>
<sequence length="318" mass="36483">MSNEQVYRITVPTPFAVGDVNMYLIKGETLTLVDAGVKTEEAWQMFQHQLRQLGFTPSDIEQVVLTHHHPDHVGLLDYFPSSLHVVGHIKGERWLSKSPEFLEKDQQFFEQFLKECGVENAFLAQLSEMRSSLRYSCRRSLSATIQEGDTISGLSGWTVIETPGHAQSHIVLYREQDGLMIGGDHLLCTISSNPLLEPPFDSETERPKPLLQYNCSLRKLLDYHISRILTGHGDDVTEVNELVKKRLGKQRERAYQVLDMLKVRPLSAFDVCKQLFPAVYEREFILTMSETIGQLDYLEDIGKVVKRRVDEHYLYEAK</sequence>
<comment type="caution">
    <text evidence="2">The sequence shown here is derived from an EMBL/GenBank/DDBJ whole genome shotgun (WGS) entry which is preliminary data.</text>
</comment>
<dbReference type="InterPro" id="IPR036866">
    <property type="entry name" value="RibonucZ/Hydroxyglut_hydro"/>
</dbReference>
<evidence type="ECO:0000259" key="1">
    <source>
        <dbReference type="SMART" id="SM00849"/>
    </source>
</evidence>
<dbReference type="EMBL" id="JACDUU010000001">
    <property type="protein sequence ID" value="MBA2870041.1"/>
    <property type="molecule type" value="Genomic_DNA"/>
</dbReference>
<dbReference type="InterPro" id="IPR001279">
    <property type="entry name" value="Metallo-B-lactamas"/>
</dbReference>
<dbReference type="SUPFAM" id="SSF56281">
    <property type="entry name" value="Metallo-hydrolase/oxidoreductase"/>
    <property type="match status" value="1"/>
</dbReference>
<dbReference type="Proteomes" id="UP000580891">
    <property type="component" value="Unassembled WGS sequence"/>
</dbReference>
<dbReference type="Pfam" id="PF00753">
    <property type="entry name" value="Lactamase_B"/>
    <property type="match status" value="1"/>
</dbReference>
<gene>
    <name evidence="2" type="ORF">HNQ85_000299</name>
</gene>
<dbReference type="GO" id="GO:0016787">
    <property type="term" value="F:hydrolase activity"/>
    <property type="evidence" value="ECO:0007669"/>
    <property type="project" value="UniProtKB-KW"/>
</dbReference>
<dbReference type="AlphaFoldDB" id="A0A7W0BV83"/>
<dbReference type="PANTHER" id="PTHR23131:SF4">
    <property type="entry name" value="METALLO-BETA-LACTAMASE SUPERFAMILY POTEIN"/>
    <property type="match status" value="1"/>
</dbReference>
<dbReference type="PANTHER" id="PTHR23131">
    <property type="entry name" value="ENDORIBONUCLEASE LACTB2"/>
    <property type="match status" value="1"/>
</dbReference>
<protein>
    <submittedName>
        <fullName evidence="2">Glyoxylase-like metal-dependent hydrolase (Beta-lactamase superfamily II)</fullName>
    </submittedName>
</protein>
<reference evidence="2 3" key="1">
    <citation type="submission" date="2020-07" db="EMBL/GenBank/DDBJ databases">
        <title>Genomic Encyclopedia of Type Strains, Phase IV (KMG-IV): sequencing the most valuable type-strain genomes for metagenomic binning, comparative biology and taxonomic classification.</title>
        <authorList>
            <person name="Goeker M."/>
        </authorList>
    </citation>
    <scope>NUCLEOTIDE SEQUENCE [LARGE SCALE GENOMIC DNA]</scope>
    <source>
        <strain evidence="2 3">DSM 25220</strain>
    </source>
</reference>